<feature type="domain" description="Translation elongation factor EFTu-like" evidence="8">
    <location>
        <begin position="107"/>
        <end position="173"/>
    </location>
</feature>
<dbReference type="GO" id="GO:0003924">
    <property type="term" value="F:GTPase activity"/>
    <property type="evidence" value="ECO:0007669"/>
    <property type="project" value="InterPro"/>
</dbReference>
<protein>
    <recommendedName>
        <fullName evidence="3">Translation initiation factor IF-2</fullName>
    </recommendedName>
</protein>
<comment type="similarity">
    <text evidence="2">Belongs to the TRAFAC class translation factor GTPase superfamily. Classic translation factor GTPase family. IF-2 subfamily.</text>
</comment>
<dbReference type="InterPro" id="IPR000178">
    <property type="entry name" value="TF_IF2_bacterial-like"/>
</dbReference>
<dbReference type="FunFam" id="3.40.50.10050:FF:000001">
    <property type="entry name" value="Translation initiation factor IF-2"/>
    <property type="match status" value="1"/>
</dbReference>
<keyword evidence="5" id="KW-0547">Nucleotide-binding</keyword>
<evidence type="ECO:0000313" key="11">
    <source>
        <dbReference type="Proteomes" id="UP000003843"/>
    </source>
</evidence>
<keyword evidence="4" id="KW-0396">Initiation factor</keyword>
<dbReference type="SUPFAM" id="SSF50447">
    <property type="entry name" value="Translation proteins"/>
    <property type="match status" value="1"/>
</dbReference>
<dbReference type="GO" id="GO:0003743">
    <property type="term" value="F:translation initiation factor activity"/>
    <property type="evidence" value="ECO:0007669"/>
    <property type="project" value="UniProtKB-KW"/>
</dbReference>
<evidence type="ECO:0000313" key="10">
    <source>
        <dbReference type="EMBL" id="EEZ75711.1"/>
    </source>
</evidence>
<dbReference type="GO" id="GO:0003746">
    <property type="term" value="F:translation elongation factor activity"/>
    <property type="evidence" value="ECO:0007669"/>
    <property type="project" value="UniProtKB-KW"/>
</dbReference>
<gene>
    <name evidence="10" type="ORF">NEILACOT_04266</name>
</gene>
<reference evidence="10 11" key="1">
    <citation type="submission" date="2009-10" db="EMBL/GenBank/DDBJ databases">
        <authorList>
            <person name="Weinstock G."/>
            <person name="Sodergren E."/>
            <person name="Clifton S."/>
            <person name="Fulton L."/>
            <person name="Fulton B."/>
            <person name="Courtney L."/>
            <person name="Fronick C."/>
            <person name="Harrison M."/>
            <person name="Strong C."/>
            <person name="Farmer C."/>
            <person name="Delahaunty K."/>
            <person name="Markovic C."/>
            <person name="Hall O."/>
            <person name="Minx P."/>
            <person name="Tomlinson C."/>
            <person name="Mitreva M."/>
            <person name="Nelson J."/>
            <person name="Hou S."/>
            <person name="Wollam A."/>
            <person name="Pepin K.H."/>
            <person name="Johnson M."/>
            <person name="Bhonagiri V."/>
            <person name="Nash W.E."/>
            <person name="Warren W."/>
            <person name="Chinwalla A."/>
            <person name="Mardis E.R."/>
            <person name="Wilson R.K."/>
        </authorList>
    </citation>
    <scope>NUCLEOTIDE SEQUENCE [LARGE SCALE GENOMIC DNA]</scope>
    <source>
        <strain evidence="10 11">ATCC 23970</strain>
    </source>
</reference>
<evidence type="ECO:0000256" key="6">
    <source>
        <dbReference type="ARBA" id="ARBA00022917"/>
    </source>
</evidence>
<dbReference type="Gene3D" id="3.40.50.10050">
    <property type="entry name" value="Translation initiation factor IF- 2, domain 3"/>
    <property type="match status" value="1"/>
</dbReference>
<accession>D0W9Q3</accession>
<evidence type="ECO:0000256" key="3">
    <source>
        <dbReference type="ARBA" id="ARBA00020675"/>
    </source>
</evidence>
<feature type="domain" description="Translation initiation factor IF- 2" evidence="9">
    <location>
        <begin position="2"/>
        <end position="76"/>
    </location>
</feature>
<dbReference type="FunFam" id="2.40.30.10:FF:000008">
    <property type="entry name" value="Translation initiation factor IF-2"/>
    <property type="match status" value="1"/>
</dbReference>
<dbReference type="Gene3D" id="2.40.30.10">
    <property type="entry name" value="Translation factors"/>
    <property type="match status" value="1"/>
</dbReference>
<dbReference type="Pfam" id="PF11987">
    <property type="entry name" value="IF-2"/>
    <property type="match status" value="1"/>
</dbReference>
<evidence type="ECO:0000256" key="1">
    <source>
        <dbReference type="ARBA" id="ARBA00004496"/>
    </source>
</evidence>
<evidence type="ECO:0000259" key="9">
    <source>
        <dbReference type="Pfam" id="PF11987"/>
    </source>
</evidence>
<dbReference type="Proteomes" id="UP000003843">
    <property type="component" value="Unassembled WGS sequence"/>
</dbReference>
<comment type="caution">
    <text evidence="10">The sequence shown here is derived from an EMBL/GenBank/DDBJ whole genome shotgun (WGS) entry which is preliminary data.</text>
</comment>
<dbReference type="EMBL" id="ACEQ02000013">
    <property type="protein sequence ID" value="EEZ75711.1"/>
    <property type="molecule type" value="Genomic_DNA"/>
</dbReference>
<keyword evidence="7" id="KW-0342">GTP-binding</keyword>
<dbReference type="PANTHER" id="PTHR43381:SF5">
    <property type="entry name" value="TR-TYPE G DOMAIN-CONTAINING PROTEIN"/>
    <property type="match status" value="1"/>
</dbReference>
<sequence length="186" mass="20340">MAGSLKKLSTDEVKVNVLHSGVGGITESDVNLAIASGAFIIGFNVRADASSRKLAENENVEIRYYNIIYDAIDDVKAAMGGMLSPEEKEQVTGTVEIRQVISVSKVGNIAGCMVTDGVVKRDSHIRLIRNNVVIHTGELSSLKRYKDDVKEVRMGFECGLMIKGFNEIMEGDQLECFDIVEVARTL</sequence>
<dbReference type="PROSITE" id="PS01176">
    <property type="entry name" value="IF2"/>
    <property type="match status" value="1"/>
</dbReference>
<dbReference type="PANTHER" id="PTHR43381">
    <property type="entry name" value="TRANSLATION INITIATION FACTOR IF-2-RELATED"/>
    <property type="match status" value="1"/>
</dbReference>
<dbReference type="AlphaFoldDB" id="D0W9Q3"/>
<evidence type="ECO:0000259" key="8">
    <source>
        <dbReference type="Pfam" id="PF03144"/>
    </source>
</evidence>
<dbReference type="InterPro" id="IPR015760">
    <property type="entry name" value="TIF_IF2"/>
</dbReference>
<keyword evidence="6" id="KW-0648">Protein biosynthesis</keyword>
<organism evidence="10 11">
    <name type="scientific">Neisseria lactamica ATCC 23970</name>
    <dbReference type="NCBI Taxonomy" id="546265"/>
    <lineage>
        <taxon>Bacteria</taxon>
        <taxon>Pseudomonadati</taxon>
        <taxon>Pseudomonadota</taxon>
        <taxon>Betaproteobacteria</taxon>
        <taxon>Neisseriales</taxon>
        <taxon>Neisseriaceae</taxon>
        <taxon>Neisseria</taxon>
    </lineage>
</organism>
<evidence type="ECO:0000256" key="7">
    <source>
        <dbReference type="ARBA" id="ARBA00023134"/>
    </source>
</evidence>
<dbReference type="CDD" id="cd03692">
    <property type="entry name" value="mtIF2_IVc"/>
    <property type="match status" value="1"/>
</dbReference>
<keyword evidence="10" id="KW-0251">Elongation factor</keyword>
<dbReference type="GO" id="GO:0005525">
    <property type="term" value="F:GTP binding"/>
    <property type="evidence" value="ECO:0007669"/>
    <property type="project" value="UniProtKB-KW"/>
</dbReference>
<dbReference type="InterPro" id="IPR036925">
    <property type="entry name" value="TIF_IF2_dom3_sf"/>
</dbReference>
<dbReference type="Pfam" id="PF03144">
    <property type="entry name" value="GTP_EFTU_D2"/>
    <property type="match status" value="1"/>
</dbReference>
<dbReference type="InterPro" id="IPR023115">
    <property type="entry name" value="TIF_IF2_dom3"/>
</dbReference>
<proteinExistence type="inferred from homology"/>
<dbReference type="GO" id="GO:0005829">
    <property type="term" value="C:cytosol"/>
    <property type="evidence" value="ECO:0007669"/>
    <property type="project" value="TreeGrafter"/>
</dbReference>
<comment type="subcellular location">
    <subcellularLocation>
        <location evidence="1">Cytoplasm</location>
    </subcellularLocation>
</comment>
<dbReference type="SUPFAM" id="SSF52156">
    <property type="entry name" value="Initiation factor IF2/eIF5b, domain 3"/>
    <property type="match status" value="1"/>
</dbReference>
<dbReference type="InterPro" id="IPR009000">
    <property type="entry name" value="Transl_B-barrel_sf"/>
</dbReference>
<dbReference type="InterPro" id="IPR004161">
    <property type="entry name" value="EFTu-like_2"/>
</dbReference>
<evidence type="ECO:0000256" key="2">
    <source>
        <dbReference type="ARBA" id="ARBA00007733"/>
    </source>
</evidence>
<evidence type="ECO:0000256" key="5">
    <source>
        <dbReference type="ARBA" id="ARBA00022741"/>
    </source>
</evidence>
<evidence type="ECO:0000256" key="4">
    <source>
        <dbReference type="ARBA" id="ARBA00022540"/>
    </source>
</evidence>
<name>D0W9Q3_NEILA</name>